<keyword evidence="8 10" id="KW-0460">Magnesium</keyword>
<organism evidence="14 15">
    <name type="scientific">Candidatus Buchananbacteria bacterium RIFCSPHIGHO2_02_FULL_56_16</name>
    <dbReference type="NCBI Taxonomy" id="1797542"/>
    <lineage>
        <taxon>Bacteria</taxon>
        <taxon>Candidatus Buchananiibacteriota</taxon>
    </lineage>
</organism>
<reference evidence="14 15" key="1">
    <citation type="journal article" date="2016" name="Nat. Commun.">
        <title>Thousands of microbial genomes shed light on interconnected biogeochemical processes in an aquifer system.</title>
        <authorList>
            <person name="Anantharaman K."/>
            <person name="Brown C.T."/>
            <person name="Hug L.A."/>
            <person name="Sharon I."/>
            <person name="Castelle C.J."/>
            <person name="Probst A.J."/>
            <person name="Thomas B.C."/>
            <person name="Singh A."/>
            <person name="Wilkins M.J."/>
            <person name="Karaoz U."/>
            <person name="Brodie E.L."/>
            <person name="Williams K.H."/>
            <person name="Hubbard S.S."/>
            <person name="Banfield J.F."/>
        </authorList>
    </citation>
    <scope>NUCLEOTIDE SEQUENCE [LARGE SCALE GENOMIC DNA]</scope>
</reference>
<comment type="function">
    <text evidence="2 10 12">Catalyzes the transfer of a dimethylallyl group onto the adenine at position 37 in tRNAs that read codons beginning with uridine, leading to the formation of N6-(dimethylallyl)adenosine (i(6)A).</text>
</comment>
<dbReference type="Gene3D" id="1.10.20.140">
    <property type="match status" value="1"/>
</dbReference>
<dbReference type="HAMAP" id="MF_00185">
    <property type="entry name" value="IPP_trans"/>
    <property type="match status" value="1"/>
</dbReference>
<dbReference type="GO" id="GO:0052381">
    <property type="term" value="F:tRNA dimethylallyltransferase activity"/>
    <property type="evidence" value="ECO:0007669"/>
    <property type="project" value="UniProtKB-UniRule"/>
</dbReference>
<keyword evidence="6 10" id="KW-0547">Nucleotide-binding</keyword>
<dbReference type="GO" id="GO:0006400">
    <property type="term" value="P:tRNA modification"/>
    <property type="evidence" value="ECO:0007669"/>
    <property type="project" value="TreeGrafter"/>
</dbReference>
<feature type="site" description="Interaction with substrate tRNA" evidence="10">
    <location>
        <position position="115"/>
    </location>
</feature>
<keyword evidence="4 10" id="KW-0808">Transferase</keyword>
<comment type="caution">
    <text evidence="10">Lacks conserved residue(s) required for the propagation of feature annotation.</text>
</comment>
<accession>A0A1G1YJ60</accession>
<dbReference type="AlphaFoldDB" id="A0A1G1YJ60"/>
<keyword evidence="7 10" id="KW-0067">ATP-binding</keyword>
<keyword evidence="5 10" id="KW-0819">tRNA processing</keyword>
<feature type="site" description="Interaction with substrate tRNA" evidence="10">
    <location>
        <position position="136"/>
    </location>
</feature>
<comment type="similarity">
    <text evidence="3 10 13">Belongs to the IPP transferase family.</text>
</comment>
<evidence type="ECO:0000313" key="15">
    <source>
        <dbReference type="Proteomes" id="UP000177310"/>
    </source>
</evidence>
<dbReference type="InterPro" id="IPR018022">
    <property type="entry name" value="IPT"/>
</dbReference>
<dbReference type="EMBL" id="MHIL01000006">
    <property type="protein sequence ID" value="OGY52304.1"/>
    <property type="molecule type" value="Genomic_DNA"/>
</dbReference>
<dbReference type="PANTHER" id="PTHR11088">
    <property type="entry name" value="TRNA DIMETHYLALLYLTRANSFERASE"/>
    <property type="match status" value="1"/>
</dbReference>
<dbReference type="SUPFAM" id="SSF52540">
    <property type="entry name" value="P-loop containing nucleoside triphosphate hydrolases"/>
    <property type="match status" value="2"/>
</dbReference>
<dbReference type="PANTHER" id="PTHR11088:SF60">
    <property type="entry name" value="TRNA DIMETHYLALLYLTRANSFERASE"/>
    <property type="match status" value="1"/>
</dbReference>
<evidence type="ECO:0000256" key="1">
    <source>
        <dbReference type="ARBA" id="ARBA00001946"/>
    </source>
</evidence>
<evidence type="ECO:0000313" key="14">
    <source>
        <dbReference type="EMBL" id="OGY52304.1"/>
    </source>
</evidence>
<evidence type="ECO:0000256" key="10">
    <source>
        <dbReference type="HAMAP-Rule" id="MF_00185"/>
    </source>
</evidence>
<dbReference type="NCBIfam" id="TIGR00174">
    <property type="entry name" value="miaA"/>
    <property type="match status" value="1"/>
</dbReference>
<protein>
    <recommendedName>
        <fullName evidence="10">tRNA dimethylallyltransferase</fullName>
        <ecNumber evidence="10">2.5.1.75</ecNumber>
    </recommendedName>
    <alternativeName>
        <fullName evidence="10">Dimethylallyl diphosphate:tRNA dimethylallyltransferase</fullName>
        <shortName evidence="10">DMAPP:tRNA dimethylallyltransferase</shortName>
        <shortName evidence="10">DMATase</shortName>
    </alternativeName>
    <alternativeName>
        <fullName evidence="10">Isopentenyl-diphosphate:tRNA isopentenyltransferase</fullName>
        <shortName evidence="10">IPP transferase</shortName>
        <shortName evidence="10">IPPT</shortName>
        <shortName evidence="10">IPTase</shortName>
    </alternativeName>
</protein>
<evidence type="ECO:0000256" key="8">
    <source>
        <dbReference type="ARBA" id="ARBA00022842"/>
    </source>
</evidence>
<dbReference type="STRING" id="1797542.A3J59_02265"/>
<evidence type="ECO:0000256" key="6">
    <source>
        <dbReference type="ARBA" id="ARBA00022741"/>
    </source>
</evidence>
<comment type="subunit">
    <text evidence="10">Monomer.</text>
</comment>
<evidence type="ECO:0000256" key="11">
    <source>
        <dbReference type="RuleBase" id="RU003783"/>
    </source>
</evidence>
<evidence type="ECO:0000256" key="2">
    <source>
        <dbReference type="ARBA" id="ARBA00003213"/>
    </source>
</evidence>
<feature type="binding site" evidence="10">
    <location>
        <begin position="13"/>
        <end position="20"/>
    </location>
    <ligand>
        <name>ATP</name>
        <dbReference type="ChEBI" id="CHEBI:30616"/>
    </ligand>
</feature>
<proteinExistence type="inferred from homology"/>
<dbReference type="EC" id="2.5.1.75" evidence="10"/>
<comment type="catalytic activity">
    <reaction evidence="9 10 11">
        <text>adenosine(37) in tRNA + dimethylallyl diphosphate = N(6)-dimethylallyladenosine(37) in tRNA + diphosphate</text>
        <dbReference type="Rhea" id="RHEA:26482"/>
        <dbReference type="Rhea" id="RHEA-COMP:10162"/>
        <dbReference type="Rhea" id="RHEA-COMP:10375"/>
        <dbReference type="ChEBI" id="CHEBI:33019"/>
        <dbReference type="ChEBI" id="CHEBI:57623"/>
        <dbReference type="ChEBI" id="CHEBI:74411"/>
        <dbReference type="ChEBI" id="CHEBI:74415"/>
        <dbReference type="EC" id="2.5.1.75"/>
    </reaction>
</comment>
<dbReference type="Pfam" id="PF01715">
    <property type="entry name" value="IPPT"/>
    <property type="match status" value="1"/>
</dbReference>
<comment type="caution">
    <text evidence="14">The sequence shown here is derived from an EMBL/GenBank/DDBJ whole genome shotgun (WGS) entry which is preliminary data.</text>
</comment>
<evidence type="ECO:0000256" key="3">
    <source>
        <dbReference type="ARBA" id="ARBA00005842"/>
    </source>
</evidence>
<dbReference type="GO" id="GO:0005524">
    <property type="term" value="F:ATP binding"/>
    <property type="evidence" value="ECO:0007669"/>
    <property type="project" value="UniProtKB-UniRule"/>
</dbReference>
<evidence type="ECO:0000256" key="13">
    <source>
        <dbReference type="RuleBase" id="RU003785"/>
    </source>
</evidence>
<sequence length="331" mass="37930">MKAVNQKVIVIVGPTSSGKTKLAVRLARRFGGEIVSADSRQVYRGMDIGTGKDLQDYAIKQIANRESRIVTIPYHLIDVVSPKQQFTVADYQHRAYRAIDDILSRGRLPIVCGGTGLYITVLTEGYVLPKSQIANRKSPFGAAQGDLKFTERLQIARRKLSPLSLPPLLSRLKKIDPETYRVIDKKNRRRVQRALEIFYLTGRPKSEQPGKQKPPYRFLLLGIAVPKTTLHRRIHRRLLQRLDQGMIAEISRLHRQGVSWKKLESFGLEYRWVAQYLQKKIIREQLAAGLEKAIQQFSKRQMTWFKRDKTIRWITTAGQAAAAARRFISSE</sequence>
<gene>
    <name evidence="10" type="primary">miaA</name>
    <name evidence="14" type="ORF">A3J59_02265</name>
</gene>
<dbReference type="InterPro" id="IPR027417">
    <property type="entry name" value="P-loop_NTPase"/>
</dbReference>
<name>A0A1G1YJ60_9BACT</name>
<evidence type="ECO:0000256" key="9">
    <source>
        <dbReference type="ARBA" id="ARBA00049563"/>
    </source>
</evidence>
<comment type="cofactor">
    <cofactor evidence="1 10">
        <name>Mg(2+)</name>
        <dbReference type="ChEBI" id="CHEBI:18420"/>
    </cofactor>
</comment>
<evidence type="ECO:0000256" key="7">
    <source>
        <dbReference type="ARBA" id="ARBA00022840"/>
    </source>
</evidence>
<evidence type="ECO:0000256" key="5">
    <source>
        <dbReference type="ARBA" id="ARBA00022694"/>
    </source>
</evidence>
<dbReference type="InterPro" id="IPR039657">
    <property type="entry name" value="Dimethylallyltransferase"/>
</dbReference>
<evidence type="ECO:0000256" key="12">
    <source>
        <dbReference type="RuleBase" id="RU003784"/>
    </source>
</evidence>
<evidence type="ECO:0000256" key="4">
    <source>
        <dbReference type="ARBA" id="ARBA00022679"/>
    </source>
</evidence>
<dbReference type="Proteomes" id="UP000177310">
    <property type="component" value="Unassembled WGS sequence"/>
</dbReference>
<feature type="region of interest" description="Interaction with substrate tRNA" evidence="10">
    <location>
        <begin position="38"/>
        <end position="41"/>
    </location>
</feature>
<dbReference type="Gene3D" id="3.40.50.300">
    <property type="entry name" value="P-loop containing nucleotide triphosphate hydrolases"/>
    <property type="match status" value="1"/>
</dbReference>
<feature type="binding site" evidence="10">
    <location>
        <begin position="15"/>
        <end position="20"/>
    </location>
    <ligand>
        <name>substrate</name>
    </ligand>
</feature>